<feature type="domain" description="ABC transmembrane type-1" evidence="8">
    <location>
        <begin position="99"/>
        <end position="278"/>
    </location>
</feature>
<evidence type="ECO:0000313" key="10">
    <source>
        <dbReference type="Proteomes" id="UP000004508"/>
    </source>
</evidence>
<sequence length="291" mass="31010">MSMTTPTHQRAVLPEYEAAAVRSEAQARRSASRASQAPRRNFTWMLSVVPPLILAVALLIGWFVSSAYGYVNTLFLPAPADVLDSLSSGFSSGIYLSNLWVTVQESLVGFLLALALALPLGYVLTKSRVLAAAIHPYLAAGQAIPVVVIAPLLVLWLGYGWVPNMYVCALVVVFPMVVNTMLGVQTIDRALTDAARVEGAAGWAMFAHIEFPLALPSIIAGVRTGLTLSVMGALVGEFVQGGDQGLGSLLLVAKNQYNTPLMFATLVVLAALAVLFYSSTWLIGKLAQVVY</sequence>
<dbReference type="InParanoid" id="D6TEQ2"/>
<evidence type="ECO:0000256" key="3">
    <source>
        <dbReference type="ARBA" id="ARBA00022475"/>
    </source>
</evidence>
<feature type="transmembrane region" description="Helical" evidence="7">
    <location>
        <begin position="137"/>
        <end position="158"/>
    </location>
</feature>
<dbReference type="STRING" id="485913.Krac_9975"/>
<dbReference type="AlphaFoldDB" id="D6TEQ2"/>
<dbReference type="EMBL" id="ADVG01000001">
    <property type="protein sequence ID" value="EFH88501.1"/>
    <property type="molecule type" value="Genomic_DNA"/>
</dbReference>
<gene>
    <name evidence="9" type="ORF">Krac_9975</name>
</gene>
<keyword evidence="3" id="KW-1003">Cell membrane</keyword>
<evidence type="ECO:0000256" key="1">
    <source>
        <dbReference type="ARBA" id="ARBA00004651"/>
    </source>
</evidence>
<evidence type="ECO:0000256" key="6">
    <source>
        <dbReference type="ARBA" id="ARBA00023136"/>
    </source>
</evidence>
<comment type="similarity">
    <text evidence="7">Belongs to the binding-protein-dependent transport system permease family.</text>
</comment>
<reference evidence="9 10" key="1">
    <citation type="journal article" date="2011" name="Stand. Genomic Sci.">
        <title>Non-contiguous finished genome sequence and contextual data of the filamentous soil bacterium Ktedonobacter racemifer type strain (SOSP1-21).</title>
        <authorList>
            <person name="Chang Y.J."/>
            <person name="Land M."/>
            <person name="Hauser L."/>
            <person name="Chertkov O."/>
            <person name="Del Rio T.G."/>
            <person name="Nolan M."/>
            <person name="Copeland A."/>
            <person name="Tice H."/>
            <person name="Cheng J.F."/>
            <person name="Lucas S."/>
            <person name="Han C."/>
            <person name="Goodwin L."/>
            <person name="Pitluck S."/>
            <person name="Ivanova N."/>
            <person name="Ovchinikova G."/>
            <person name="Pati A."/>
            <person name="Chen A."/>
            <person name="Palaniappan K."/>
            <person name="Mavromatis K."/>
            <person name="Liolios K."/>
            <person name="Brettin T."/>
            <person name="Fiebig A."/>
            <person name="Rohde M."/>
            <person name="Abt B."/>
            <person name="Goker M."/>
            <person name="Detter J.C."/>
            <person name="Woyke T."/>
            <person name="Bristow J."/>
            <person name="Eisen J.A."/>
            <person name="Markowitz V."/>
            <person name="Hugenholtz P."/>
            <person name="Kyrpides N.C."/>
            <person name="Klenk H.P."/>
            <person name="Lapidus A."/>
        </authorList>
    </citation>
    <scope>NUCLEOTIDE SEQUENCE [LARGE SCALE GENOMIC DNA]</scope>
    <source>
        <strain evidence="10">DSM 44963</strain>
    </source>
</reference>
<evidence type="ECO:0000256" key="2">
    <source>
        <dbReference type="ARBA" id="ARBA00022448"/>
    </source>
</evidence>
<dbReference type="PROSITE" id="PS50928">
    <property type="entry name" value="ABC_TM1"/>
    <property type="match status" value="1"/>
</dbReference>
<dbReference type="eggNOG" id="COG0600">
    <property type="taxonomic scope" value="Bacteria"/>
</dbReference>
<organism evidence="9 10">
    <name type="scientific">Ktedonobacter racemifer DSM 44963</name>
    <dbReference type="NCBI Taxonomy" id="485913"/>
    <lineage>
        <taxon>Bacteria</taxon>
        <taxon>Bacillati</taxon>
        <taxon>Chloroflexota</taxon>
        <taxon>Ktedonobacteria</taxon>
        <taxon>Ktedonobacterales</taxon>
        <taxon>Ktedonobacteraceae</taxon>
        <taxon>Ktedonobacter</taxon>
    </lineage>
</organism>
<evidence type="ECO:0000313" key="9">
    <source>
        <dbReference type="EMBL" id="EFH88501.1"/>
    </source>
</evidence>
<feature type="transmembrane region" description="Helical" evidence="7">
    <location>
        <begin position="42"/>
        <end position="64"/>
    </location>
</feature>
<accession>D6TEQ2</accession>
<evidence type="ECO:0000256" key="4">
    <source>
        <dbReference type="ARBA" id="ARBA00022692"/>
    </source>
</evidence>
<feature type="transmembrane region" description="Helical" evidence="7">
    <location>
        <begin position="261"/>
        <end position="283"/>
    </location>
</feature>
<comment type="caution">
    <text evidence="9">The sequence shown here is derived from an EMBL/GenBank/DDBJ whole genome shotgun (WGS) entry which is preliminary data.</text>
</comment>
<keyword evidence="10" id="KW-1185">Reference proteome</keyword>
<dbReference type="Pfam" id="PF00528">
    <property type="entry name" value="BPD_transp_1"/>
    <property type="match status" value="1"/>
</dbReference>
<feature type="transmembrane region" description="Helical" evidence="7">
    <location>
        <begin position="107"/>
        <end position="125"/>
    </location>
</feature>
<dbReference type="Gene3D" id="1.10.3720.10">
    <property type="entry name" value="MetI-like"/>
    <property type="match status" value="1"/>
</dbReference>
<keyword evidence="5 7" id="KW-1133">Transmembrane helix</keyword>
<keyword evidence="2 7" id="KW-0813">Transport</keyword>
<comment type="subcellular location">
    <subcellularLocation>
        <location evidence="1 7">Cell membrane</location>
        <topology evidence="1 7">Multi-pass membrane protein</topology>
    </subcellularLocation>
</comment>
<keyword evidence="6 7" id="KW-0472">Membrane</keyword>
<dbReference type="GO" id="GO:0005886">
    <property type="term" value="C:plasma membrane"/>
    <property type="evidence" value="ECO:0007669"/>
    <property type="project" value="UniProtKB-SubCell"/>
</dbReference>
<dbReference type="PANTHER" id="PTHR30151">
    <property type="entry name" value="ALKANE SULFONATE ABC TRANSPORTER-RELATED, MEMBRANE SUBUNIT"/>
    <property type="match status" value="1"/>
</dbReference>
<feature type="transmembrane region" description="Helical" evidence="7">
    <location>
        <begin position="164"/>
        <end position="184"/>
    </location>
</feature>
<keyword evidence="4 7" id="KW-0812">Transmembrane</keyword>
<dbReference type="GO" id="GO:0055085">
    <property type="term" value="P:transmembrane transport"/>
    <property type="evidence" value="ECO:0007669"/>
    <property type="project" value="InterPro"/>
</dbReference>
<dbReference type="SUPFAM" id="SSF161098">
    <property type="entry name" value="MetI-like"/>
    <property type="match status" value="1"/>
</dbReference>
<name>D6TEQ2_KTERA</name>
<protein>
    <submittedName>
        <fullName evidence="9">Binding-protein-dependent transport systems inner membrane component</fullName>
    </submittedName>
</protein>
<proteinExistence type="inferred from homology"/>
<dbReference type="CDD" id="cd06261">
    <property type="entry name" value="TM_PBP2"/>
    <property type="match status" value="1"/>
</dbReference>
<dbReference type="InterPro" id="IPR000515">
    <property type="entry name" value="MetI-like"/>
</dbReference>
<dbReference type="PANTHER" id="PTHR30151:SF20">
    <property type="entry name" value="ABC TRANSPORTER PERMEASE PROTEIN HI_0355-RELATED"/>
    <property type="match status" value="1"/>
</dbReference>
<dbReference type="InterPro" id="IPR035906">
    <property type="entry name" value="MetI-like_sf"/>
</dbReference>
<evidence type="ECO:0000256" key="5">
    <source>
        <dbReference type="ARBA" id="ARBA00022989"/>
    </source>
</evidence>
<evidence type="ECO:0000256" key="7">
    <source>
        <dbReference type="RuleBase" id="RU363032"/>
    </source>
</evidence>
<evidence type="ECO:0000259" key="8">
    <source>
        <dbReference type="PROSITE" id="PS50928"/>
    </source>
</evidence>
<dbReference type="Proteomes" id="UP000004508">
    <property type="component" value="Unassembled WGS sequence"/>
</dbReference>